<keyword evidence="3 5" id="KW-0285">Flavoprotein</keyword>
<accession>A0A7K3LCK6</accession>
<dbReference type="Gene3D" id="2.40.110.10">
    <property type="entry name" value="Butyryl-CoA Dehydrogenase, subunit A, domain 2"/>
    <property type="match status" value="1"/>
</dbReference>
<sequence length="398" mass="41739">MRLRLEQELEDFRDAIAGQAARTVAPLAEEVDRVQSFSAGLWAAVRDLGLIRLPFGTEYGGEGGTVRAYTVASCEVARHCAVAALYPGTTIQVAMSILAHGTPNQIERFVPTIVAGDAPAAWAFTEPATGSDPRQITTRAIRHGDDWILSGSKQFISFSGQARVALVFARTSDTALGAFLVDTSAAGWTTGPPSKVLSMGGTEARPVTLDEVAVPGDHLIGGIDAGFDVMVAGEAFGKVRAAAICVGIARHALEEATRYALTREHRGAPIGRKFPTLQALLGSAAAGTLGAEALVLSCADLVDRGESIAAEAASARLVAGRAAREAANAAMHVCGAYGVTRDLSAERLYREAIFFDVAQGVSEIQQIIVARELLADVTRRSTSPRSSAVIAQGNRDVD</sequence>
<organism evidence="9 10">
    <name type="scientific">Mycolicibacter kumamotonensis</name>
    <dbReference type="NCBI Taxonomy" id="354243"/>
    <lineage>
        <taxon>Bacteria</taxon>
        <taxon>Bacillati</taxon>
        <taxon>Actinomycetota</taxon>
        <taxon>Actinomycetes</taxon>
        <taxon>Mycobacteriales</taxon>
        <taxon>Mycobacteriaceae</taxon>
        <taxon>Mycolicibacter</taxon>
    </lineage>
</organism>
<feature type="domain" description="Acyl-CoA dehydrogenase/oxidase C-terminal" evidence="6">
    <location>
        <begin position="225"/>
        <end position="374"/>
    </location>
</feature>
<feature type="domain" description="Acyl-CoA dehydrogenase/oxidase N-terminal" evidence="8">
    <location>
        <begin position="7"/>
        <end position="117"/>
    </location>
</feature>
<name>A0A7K3LCK6_9MYCO</name>
<dbReference type="InterPro" id="IPR009100">
    <property type="entry name" value="AcylCoA_DH/oxidase_NM_dom_sf"/>
</dbReference>
<reference evidence="9 10" key="1">
    <citation type="submission" date="2020-01" db="EMBL/GenBank/DDBJ databases">
        <authorList>
            <person name="Sanchez-Estrada R."/>
            <person name="Gonzalez-Y-Merchand J.A."/>
            <person name="Rivera-Gutierrez S."/>
        </authorList>
    </citation>
    <scope>NUCLEOTIDE SEQUENCE [LARGE SCALE GENOMIC DNA]</scope>
    <source>
        <strain evidence="9 10">CST 7247</strain>
    </source>
</reference>
<evidence type="ECO:0000256" key="1">
    <source>
        <dbReference type="ARBA" id="ARBA00001974"/>
    </source>
</evidence>
<comment type="caution">
    <text evidence="9">The sequence shown here is derived from an EMBL/GenBank/DDBJ whole genome shotgun (WGS) entry which is preliminary data.</text>
</comment>
<dbReference type="Gene3D" id="1.10.540.10">
    <property type="entry name" value="Acyl-CoA dehydrogenase/oxidase, N-terminal domain"/>
    <property type="match status" value="1"/>
</dbReference>
<dbReference type="InterPro" id="IPR046373">
    <property type="entry name" value="Acyl-CoA_Oxase/DH_mid-dom_sf"/>
</dbReference>
<dbReference type="Pfam" id="PF02771">
    <property type="entry name" value="Acyl-CoA_dh_N"/>
    <property type="match status" value="1"/>
</dbReference>
<dbReference type="CDD" id="cd00567">
    <property type="entry name" value="ACAD"/>
    <property type="match status" value="1"/>
</dbReference>
<dbReference type="Pfam" id="PF02770">
    <property type="entry name" value="Acyl-CoA_dh_M"/>
    <property type="match status" value="1"/>
</dbReference>
<evidence type="ECO:0000259" key="8">
    <source>
        <dbReference type="Pfam" id="PF02771"/>
    </source>
</evidence>
<keyword evidence="4 5" id="KW-0274">FAD</keyword>
<dbReference type="InterPro" id="IPR013786">
    <property type="entry name" value="AcylCoA_DH/ox_N"/>
</dbReference>
<dbReference type="InterPro" id="IPR036250">
    <property type="entry name" value="AcylCo_DH-like_C"/>
</dbReference>
<dbReference type="InterPro" id="IPR037069">
    <property type="entry name" value="AcylCoA_DH/ox_N_sf"/>
</dbReference>
<dbReference type="RefSeq" id="WP_112683805.1">
    <property type="nucleotide sequence ID" value="NZ_JAACYR010000041.1"/>
</dbReference>
<evidence type="ECO:0000256" key="2">
    <source>
        <dbReference type="ARBA" id="ARBA00009347"/>
    </source>
</evidence>
<dbReference type="AlphaFoldDB" id="A0A7K3LCK6"/>
<keyword evidence="5" id="KW-0560">Oxidoreductase</keyword>
<feature type="domain" description="Acyl-CoA oxidase/dehydrogenase middle" evidence="7">
    <location>
        <begin position="121"/>
        <end position="212"/>
    </location>
</feature>
<evidence type="ECO:0000313" key="10">
    <source>
        <dbReference type="Proteomes" id="UP000466523"/>
    </source>
</evidence>
<dbReference type="PANTHER" id="PTHR43884">
    <property type="entry name" value="ACYL-COA DEHYDROGENASE"/>
    <property type="match status" value="1"/>
</dbReference>
<evidence type="ECO:0000313" key="9">
    <source>
        <dbReference type="EMBL" id="NDJ90095.1"/>
    </source>
</evidence>
<dbReference type="PANTHER" id="PTHR43884:SF12">
    <property type="entry name" value="ISOVALERYL-COA DEHYDROGENASE, MITOCHONDRIAL-RELATED"/>
    <property type="match status" value="1"/>
</dbReference>
<evidence type="ECO:0000256" key="4">
    <source>
        <dbReference type="ARBA" id="ARBA00022827"/>
    </source>
</evidence>
<evidence type="ECO:0000259" key="6">
    <source>
        <dbReference type="Pfam" id="PF00441"/>
    </source>
</evidence>
<dbReference type="EMBL" id="JAACYR010000041">
    <property type="protein sequence ID" value="NDJ90095.1"/>
    <property type="molecule type" value="Genomic_DNA"/>
</dbReference>
<protein>
    <submittedName>
        <fullName evidence="9">Acyl-CoA/acyl-ACP dehydrogenase</fullName>
    </submittedName>
</protein>
<comment type="cofactor">
    <cofactor evidence="1 5">
        <name>FAD</name>
        <dbReference type="ChEBI" id="CHEBI:57692"/>
    </cofactor>
</comment>
<proteinExistence type="inferred from homology"/>
<evidence type="ECO:0000259" key="7">
    <source>
        <dbReference type="Pfam" id="PF02770"/>
    </source>
</evidence>
<dbReference type="Gene3D" id="1.20.140.10">
    <property type="entry name" value="Butyryl-CoA Dehydrogenase, subunit A, domain 3"/>
    <property type="match status" value="1"/>
</dbReference>
<gene>
    <name evidence="9" type="ORF">GWR20_13180</name>
</gene>
<dbReference type="InterPro" id="IPR009075">
    <property type="entry name" value="AcylCo_DH/oxidase_C"/>
</dbReference>
<dbReference type="Proteomes" id="UP000466523">
    <property type="component" value="Unassembled WGS sequence"/>
</dbReference>
<dbReference type="GO" id="GO:0050660">
    <property type="term" value="F:flavin adenine dinucleotide binding"/>
    <property type="evidence" value="ECO:0007669"/>
    <property type="project" value="InterPro"/>
</dbReference>
<evidence type="ECO:0000256" key="3">
    <source>
        <dbReference type="ARBA" id="ARBA00022630"/>
    </source>
</evidence>
<dbReference type="SUPFAM" id="SSF47203">
    <property type="entry name" value="Acyl-CoA dehydrogenase C-terminal domain-like"/>
    <property type="match status" value="1"/>
</dbReference>
<evidence type="ECO:0000256" key="5">
    <source>
        <dbReference type="RuleBase" id="RU362125"/>
    </source>
</evidence>
<dbReference type="InterPro" id="IPR006091">
    <property type="entry name" value="Acyl-CoA_Oxase/DH_mid-dom"/>
</dbReference>
<dbReference type="SUPFAM" id="SSF56645">
    <property type="entry name" value="Acyl-CoA dehydrogenase NM domain-like"/>
    <property type="match status" value="1"/>
</dbReference>
<comment type="similarity">
    <text evidence="2 5">Belongs to the acyl-CoA dehydrogenase family.</text>
</comment>
<dbReference type="Pfam" id="PF00441">
    <property type="entry name" value="Acyl-CoA_dh_1"/>
    <property type="match status" value="1"/>
</dbReference>
<dbReference type="GO" id="GO:0003995">
    <property type="term" value="F:acyl-CoA dehydrogenase activity"/>
    <property type="evidence" value="ECO:0007669"/>
    <property type="project" value="TreeGrafter"/>
</dbReference>